<organism evidence="4 5">
    <name type="scientific">Aquimarina algiphila</name>
    <dbReference type="NCBI Taxonomy" id="2047982"/>
    <lineage>
        <taxon>Bacteria</taxon>
        <taxon>Pseudomonadati</taxon>
        <taxon>Bacteroidota</taxon>
        <taxon>Flavobacteriia</taxon>
        <taxon>Flavobacteriales</taxon>
        <taxon>Flavobacteriaceae</taxon>
        <taxon>Aquimarina</taxon>
    </lineage>
</organism>
<accession>A0A554VKD7</accession>
<keyword evidence="2" id="KW-0012">Acyltransferase</keyword>
<dbReference type="PANTHER" id="PTHR10545">
    <property type="entry name" value="DIAMINE N-ACETYLTRANSFERASE"/>
    <property type="match status" value="1"/>
</dbReference>
<dbReference type="AlphaFoldDB" id="A0A554VKD7"/>
<evidence type="ECO:0000259" key="3">
    <source>
        <dbReference type="PROSITE" id="PS51186"/>
    </source>
</evidence>
<dbReference type="InterPro" id="IPR016181">
    <property type="entry name" value="Acyl_CoA_acyltransferase"/>
</dbReference>
<dbReference type="InterPro" id="IPR000182">
    <property type="entry name" value="GNAT_dom"/>
</dbReference>
<gene>
    <name evidence="4" type="ORF">FOF46_12075</name>
</gene>
<reference evidence="4 5" key="1">
    <citation type="submission" date="2019-07" db="EMBL/GenBank/DDBJ databases">
        <title>The draft genome sequence of Aquimarina algiphila M91.</title>
        <authorList>
            <person name="Meng X."/>
        </authorList>
    </citation>
    <scope>NUCLEOTIDE SEQUENCE [LARGE SCALE GENOMIC DNA]</scope>
    <source>
        <strain evidence="4 5">M91</strain>
    </source>
</reference>
<feature type="domain" description="N-acetyltransferase" evidence="3">
    <location>
        <begin position="3"/>
        <end position="154"/>
    </location>
</feature>
<dbReference type="RefSeq" id="WP_143916622.1">
    <property type="nucleotide sequence ID" value="NZ_CANMIK010000024.1"/>
</dbReference>
<dbReference type="PANTHER" id="PTHR10545:SF29">
    <property type="entry name" value="GH14572P-RELATED"/>
    <property type="match status" value="1"/>
</dbReference>
<dbReference type="PROSITE" id="PS51186">
    <property type="entry name" value="GNAT"/>
    <property type="match status" value="1"/>
</dbReference>
<dbReference type="OrthoDB" id="9805924at2"/>
<sequence length="155" mass="18289">MEIVCKEYSNENISDILQMMKDINTIDSYPFDAKIREKNLIEFTNKQSLGRLYLIKNRYNIIGYILLIFGFSFEYGGHDAFIDEFYIKDDFRNQGIGKMVLEFIEKQSQNLKINAIHLEVEHHNKSANHLYLKQGFKDNQRALLTKRIKTSTINN</sequence>
<dbReference type="CDD" id="cd04301">
    <property type="entry name" value="NAT_SF"/>
    <property type="match status" value="1"/>
</dbReference>
<keyword evidence="5" id="KW-1185">Reference proteome</keyword>
<dbReference type="InterPro" id="IPR051016">
    <property type="entry name" value="Diverse_Substrate_AcTransf"/>
</dbReference>
<evidence type="ECO:0000256" key="2">
    <source>
        <dbReference type="ARBA" id="ARBA00023315"/>
    </source>
</evidence>
<proteinExistence type="predicted"/>
<dbReference type="Pfam" id="PF00583">
    <property type="entry name" value="Acetyltransf_1"/>
    <property type="match status" value="1"/>
</dbReference>
<dbReference type="SUPFAM" id="SSF55729">
    <property type="entry name" value="Acyl-CoA N-acyltransferases (Nat)"/>
    <property type="match status" value="1"/>
</dbReference>
<evidence type="ECO:0000313" key="4">
    <source>
        <dbReference type="EMBL" id="TSE08502.1"/>
    </source>
</evidence>
<name>A0A554VKD7_9FLAO</name>
<dbReference type="EMBL" id="VLNR01000022">
    <property type="protein sequence ID" value="TSE08502.1"/>
    <property type="molecule type" value="Genomic_DNA"/>
</dbReference>
<comment type="caution">
    <text evidence="4">The sequence shown here is derived from an EMBL/GenBank/DDBJ whole genome shotgun (WGS) entry which is preliminary data.</text>
</comment>
<evidence type="ECO:0000256" key="1">
    <source>
        <dbReference type="ARBA" id="ARBA00022679"/>
    </source>
</evidence>
<dbReference type="Gene3D" id="3.40.630.30">
    <property type="match status" value="1"/>
</dbReference>
<keyword evidence="1 4" id="KW-0808">Transferase</keyword>
<dbReference type="Proteomes" id="UP000318833">
    <property type="component" value="Unassembled WGS sequence"/>
</dbReference>
<protein>
    <submittedName>
        <fullName evidence="4">GNAT family N-acetyltransferase</fullName>
    </submittedName>
</protein>
<dbReference type="GO" id="GO:0008080">
    <property type="term" value="F:N-acetyltransferase activity"/>
    <property type="evidence" value="ECO:0007669"/>
    <property type="project" value="TreeGrafter"/>
</dbReference>
<evidence type="ECO:0000313" key="5">
    <source>
        <dbReference type="Proteomes" id="UP000318833"/>
    </source>
</evidence>